<keyword evidence="3" id="KW-0966">Cell projection</keyword>
<dbReference type="Proteomes" id="UP000766336">
    <property type="component" value="Unassembled WGS sequence"/>
</dbReference>
<evidence type="ECO:0000313" key="4">
    <source>
        <dbReference type="Proteomes" id="UP000766336"/>
    </source>
</evidence>
<keyword evidence="3" id="KW-0969">Cilium</keyword>
<dbReference type="InterPro" id="IPR021136">
    <property type="entry name" value="Flagellar_hook_control-like_C"/>
</dbReference>
<keyword evidence="3" id="KW-0282">Flagellum</keyword>
<organism evidence="3 4">
    <name type="scientific">Roseococcus pinisoli</name>
    <dbReference type="NCBI Taxonomy" id="2835040"/>
    <lineage>
        <taxon>Bacteria</taxon>
        <taxon>Pseudomonadati</taxon>
        <taxon>Pseudomonadota</taxon>
        <taxon>Alphaproteobacteria</taxon>
        <taxon>Acetobacterales</taxon>
        <taxon>Roseomonadaceae</taxon>
        <taxon>Roseococcus</taxon>
    </lineage>
</organism>
<feature type="domain" description="Flagellar hook-length control protein-like C-terminal" evidence="2">
    <location>
        <begin position="300"/>
        <end position="373"/>
    </location>
</feature>
<comment type="caution">
    <text evidence="3">The sequence shown here is derived from an EMBL/GenBank/DDBJ whole genome shotgun (WGS) entry which is preliminary data.</text>
</comment>
<feature type="region of interest" description="Disordered" evidence="1">
    <location>
        <begin position="370"/>
        <end position="420"/>
    </location>
</feature>
<dbReference type="Gene3D" id="3.30.750.140">
    <property type="match status" value="1"/>
</dbReference>
<feature type="compositionally biased region" description="Low complexity" evidence="1">
    <location>
        <begin position="215"/>
        <end position="224"/>
    </location>
</feature>
<evidence type="ECO:0000256" key="1">
    <source>
        <dbReference type="SAM" id="MobiDB-lite"/>
    </source>
</evidence>
<gene>
    <name evidence="3" type="ORF">KHU32_06505</name>
</gene>
<evidence type="ECO:0000313" key="3">
    <source>
        <dbReference type="EMBL" id="MBS7810581.1"/>
    </source>
</evidence>
<dbReference type="EMBL" id="JAHCDA010000001">
    <property type="protein sequence ID" value="MBS7810581.1"/>
    <property type="molecule type" value="Genomic_DNA"/>
</dbReference>
<feature type="region of interest" description="Disordered" evidence="1">
    <location>
        <begin position="48"/>
        <end position="80"/>
    </location>
</feature>
<evidence type="ECO:0000259" key="2">
    <source>
        <dbReference type="Pfam" id="PF02120"/>
    </source>
</evidence>
<reference evidence="3 4" key="1">
    <citation type="submission" date="2021-05" db="EMBL/GenBank/DDBJ databases">
        <title>Roseococcus sp. XZZS9, whole genome shotgun sequencing project.</title>
        <authorList>
            <person name="Zhao G."/>
            <person name="Shen L."/>
        </authorList>
    </citation>
    <scope>NUCLEOTIDE SEQUENCE [LARGE SCALE GENOMIC DNA]</scope>
    <source>
        <strain evidence="3 4">XZZS9</strain>
    </source>
</reference>
<dbReference type="InterPro" id="IPR038610">
    <property type="entry name" value="FliK-like_C_sf"/>
</dbReference>
<protein>
    <submittedName>
        <fullName evidence="3">Flagellar hook-length control protein FliK</fullName>
    </submittedName>
</protein>
<feature type="region of interest" description="Disordered" evidence="1">
    <location>
        <begin position="123"/>
        <end position="142"/>
    </location>
</feature>
<dbReference type="CDD" id="cd17470">
    <property type="entry name" value="T3SS_Flik_C"/>
    <property type="match status" value="1"/>
</dbReference>
<keyword evidence="4" id="KW-1185">Reference proteome</keyword>
<name>A0ABS5QBF5_9PROT</name>
<accession>A0ABS5QBF5</accession>
<feature type="compositionally biased region" description="Low complexity" evidence="1">
    <location>
        <begin position="236"/>
        <end position="248"/>
    </location>
</feature>
<feature type="compositionally biased region" description="Low complexity" evidence="1">
    <location>
        <begin position="131"/>
        <end position="142"/>
    </location>
</feature>
<sequence length="420" mass="43024">MEAAFSIGATTPSPAALAAVPEGGVGFEEALARSLFLSEEVAPLAPDAMPSEPIIPAAGGSPILSRKTPSTSGGETFPPDVEEAALAPAPVEEEAGAMPEWPHSPFVQEEPDSVRMILPELEPERKEQACSPDSSSDVSVSPLLPPVLLSAAPVMTASRAGTDERMDAPVSGRRAANPEVALRNAVTAPQSDGSVPASVEPTVASVAHDSPVDGAATTEAADAPDAPRPLQPQLLSRASSERAASSPKASEHQDGMPELMAAPPLRSGQVLAPPPSSLTGLAAPPPIRQVASIAVALAFKSGSSNGFDLSLEPAELGRVMVRVERDGDRHSIQVIAERPETLALLQRDRSELDRGLAEVGLRMEPGGISFSLDAEGAEGQGGDGASRQGGASRGGRTAVPTFEGQPAPPHAARGLLDLHI</sequence>
<dbReference type="Pfam" id="PF02120">
    <property type="entry name" value="Flg_hook"/>
    <property type="match status" value="1"/>
</dbReference>
<proteinExistence type="predicted"/>
<feature type="region of interest" description="Disordered" evidence="1">
    <location>
        <begin position="156"/>
        <end position="277"/>
    </location>
</feature>